<reference evidence="8" key="1">
    <citation type="journal article" date="2015" name="J. Virol.">
        <title>Recombination of Globally Circulating Varicella-Zoster Virus.</title>
        <authorList>
            <person name="Norberg P."/>
            <person name="Depledge D.P."/>
            <person name="Kundu S."/>
            <person name="Atkinson C."/>
            <person name="Brown J."/>
            <person name="Haque T."/>
            <person name="Hussaini Y."/>
            <person name="MacMahon E."/>
            <person name="Molyneaux P."/>
            <person name="Papaevangelou V."/>
            <person name="Sengupta N."/>
            <person name="Koay E.S."/>
            <person name="Tang J.W."/>
            <person name="Underhill G.S."/>
            <person name="Grahn A."/>
            <person name="Studahl M."/>
            <person name="Breuer J."/>
            <person name="Bergstrom T."/>
        </authorList>
    </citation>
    <scope>NUCLEOTIDE SEQUENCE</scope>
    <source>
        <strain evidence="8">Var/Cli/UK/Ves/1301/2013</strain>
    </source>
</reference>
<sequence>MNLCGSRGEHPGGEYAGLYCTRHDTPAHQALMNDAERYFAAALCAISTEAYEAFIHSPSERPCASLWGRAKDAFGRMCGELAADRQRPPSVPPIRRAVLSLLREQCMPDPQSHLELSERLILMAYWCCLGHAGLPTIGLSPDNKCVRAELYDRPGGICHRLFDAYLGCGSLGVPRTYERS</sequence>
<evidence type="ECO:0000256" key="2">
    <source>
        <dbReference type="ARBA" id="ARBA00004535"/>
    </source>
</evidence>
<dbReference type="Pfam" id="PF02053">
    <property type="entry name" value="Gene66"/>
    <property type="match status" value="1"/>
</dbReference>
<gene>
    <name evidence="8" type="primary">ORF64</name>
    <name evidence="9" type="synonym">ORF69</name>
</gene>
<organismHost>
    <name type="scientific">Homo sapiens</name>
    <name type="common">Human</name>
    <dbReference type="NCBI Taxonomy" id="9606"/>
</organismHost>
<keyword evidence="7" id="KW-0946">Virion</keyword>
<dbReference type="GO" id="GO:0008270">
    <property type="term" value="F:zinc ion binding"/>
    <property type="evidence" value="ECO:0007669"/>
    <property type="project" value="InterPro"/>
</dbReference>
<evidence type="ECO:0000313" key="9">
    <source>
        <dbReference type="EMBL" id="AKG57742.1"/>
    </source>
</evidence>
<keyword evidence="5" id="KW-1048">Host nucleus</keyword>
<evidence type="ECO:0000256" key="4">
    <source>
        <dbReference type="ARBA" id="ARBA00015193"/>
    </source>
</evidence>
<evidence type="ECO:0000256" key="3">
    <source>
        <dbReference type="ARBA" id="ARBA00005815"/>
    </source>
</evidence>
<organism evidence="8">
    <name type="scientific">Human herpesvirus 3</name>
    <name type="common">HHV-3</name>
    <name type="synonym">Varicella-zoster virus</name>
    <dbReference type="NCBI Taxonomy" id="10335"/>
    <lineage>
        <taxon>Viruses</taxon>
        <taxon>Duplodnaviria</taxon>
        <taxon>Heunggongvirae</taxon>
        <taxon>Peploviricota</taxon>
        <taxon>Herviviricetes</taxon>
        <taxon>Herpesvirales</taxon>
        <taxon>Orthoherpesviridae</taxon>
        <taxon>Alphaherpesvirinae</taxon>
        <taxon>Varicellovirus</taxon>
        <taxon>Varicellovirus humanalpha3</taxon>
    </lineage>
</organism>
<dbReference type="EMBL" id="KP771911">
    <property type="protein sequence ID" value="AKG57737.1"/>
    <property type="molecule type" value="Genomic_DNA"/>
</dbReference>
<keyword evidence="6" id="KW-0920">Virion tegument</keyword>
<dbReference type="EMBL" id="KP771911">
    <property type="protein sequence ID" value="AKG57742.1"/>
    <property type="molecule type" value="Genomic_DNA"/>
</dbReference>
<evidence type="ECO:0000313" key="8">
    <source>
        <dbReference type="EMBL" id="AKG57737.1"/>
    </source>
</evidence>
<dbReference type="GO" id="GO:0044204">
    <property type="term" value="C:host cell nuclear matrix"/>
    <property type="evidence" value="ECO:0007669"/>
    <property type="project" value="UniProtKB-SubCell"/>
</dbReference>
<evidence type="ECO:0000256" key="1">
    <source>
        <dbReference type="ARBA" id="ARBA00004428"/>
    </source>
</evidence>
<evidence type="ECO:0000256" key="7">
    <source>
        <dbReference type="ARBA" id="ARBA00022844"/>
    </source>
</evidence>
<comment type="subcellular location">
    <subcellularLocation>
        <location evidence="1">Host nucleus matrix</location>
    </subcellularLocation>
    <subcellularLocation>
        <location evidence="2">Virion tegument</location>
    </subcellularLocation>
</comment>
<proteinExistence type="inferred from homology"/>
<dbReference type="GO" id="GO:0019033">
    <property type="term" value="C:viral tegument"/>
    <property type="evidence" value="ECO:0007669"/>
    <property type="project" value="UniProtKB-SubCell"/>
</dbReference>
<name>A0A0F7GM55_HHV3</name>
<evidence type="ECO:0000256" key="6">
    <source>
        <dbReference type="ARBA" id="ARBA00022580"/>
    </source>
</evidence>
<protein>
    <recommendedName>
        <fullName evidence="4">Virion protein US10 homolog</fullName>
    </recommendedName>
</protein>
<evidence type="ECO:0000256" key="5">
    <source>
        <dbReference type="ARBA" id="ARBA00022562"/>
    </source>
</evidence>
<accession>A0A0F7GM55</accession>
<dbReference type="InterPro" id="IPR000714">
    <property type="entry name" value="EHV_Unk"/>
</dbReference>
<comment type="similarity">
    <text evidence="3">Belongs to the herpesviridae US10 family.</text>
</comment>
<dbReference type="PRINTS" id="PR00957">
    <property type="entry name" value="GENE66"/>
</dbReference>